<accession>A0A8H2WXL2</accession>
<dbReference type="InterPro" id="IPR001245">
    <property type="entry name" value="Ser-Thr/Tyr_kinase_cat_dom"/>
</dbReference>
<sequence length="157" mass="17561">SPREVFQCIVNHGSHDLTDEIEPGGVFWGRARIGYDSGLTELRDGTEVNVRRATQSAHYDIPGETRTSHTELVIAQEAYILSQCNHPHIEKIIGVTMIDDRIAIVSPELPSGCRNSWQLLPILDPARRRKMSIQIADAIAYLHSKDIVRTKSNCLCS</sequence>
<protein>
    <recommendedName>
        <fullName evidence="1">Serine-threonine/tyrosine-protein kinase catalytic domain-containing protein</fullName>
    </recommendedName>
</protein>
<gene>
    <name evidence="2" type="ORF">RDB_LOCUS11603</name>
</gene>
<feature type="domain" description="Serine-threonine/tyrosine-protein kinase catalytic" evidence="1">
    <location>
        <begin position="68"/>
        <end position="148"/>
    </location>
</feature>
<dbReference type="OrthoDB" id="586585at2759"/>
<feature type="non-terminal residue" evidence="2">
    <location>
        <position position="1"/>
    </location>
</feature>
<proteinExistence type="predicted"/>
<evidence type="ECO:0000313" key="3">
    <source>
        <dbReference type="Proteomes" id="UP000663888"/>
    </source>
</evidence>
<evidence type="ECO:0000313" key="2">
    <source>
        <dbReference type="EMBL" id="CAE6410599.1"/>
    </source>
</evidence>
<reference evidence="2" key="1">
    <citation type="submission" date="2021-01" db="EMBL/GenBank/DDBJ databases">
        <authorList>
            <person name="Kaushik A."/>
        </authorList>
    </citation>
    <scope>NUCLEOTIDE SEQUENCE</scope>
    <source>
        <strain evidence="2">AG4-R118</strain>
    </source>
</reference>
<dbReference type="Proteomes" id="UP000663888">
    <property type="component" value="Unassembled WGS sequence"/>
</dbReference>
<dbReference type="EMBL" id="CAJMWX010000264">
    <property type="protein sequence ID" value="CAE6410599.1"/>
    <property type="molecule type" value="Genomic_DNA"/>
</dbReference>
<dbReference type="Pfam" id="PF07714">
    <property type="entry name" value="PK_Tyr_Ser-Thr"/>
    <property type="match status" value="1"/>
</dbReference>
<evidence type="ECO:0000259" key="1">
    <source>
        <dbReference type="Pfam" id="PF07714"/>
    </source>
</evidence>
<dbReference type="InterPro" id="IPR011009">
    <property type="entry name" value="Kinase-like_dom_sf"/>
</dbReference>
<dbReference type="GO" id="GO:0004672">
    <property type="term" value="F:protein kinase activity"/>
    <property type="evidence" value="ECO:0007669"/>
    <property type="project" value="InterPro"/>
</dbReference>
<organism evidence="2 3">
    <name type="scientific">Rhizoctonia solani</name>
    <dbReference type="NCBI Taxonomy" id="456999"/>
    <lineage>
        <taxon>Eukaryota</taxon>
        <taxon>Fungi</taxon>
        <taxon>Dikarya</taxon>
        <taxon>Basidiomycota</taxon>
        <taxon>Agaricomycotina</taxon>
        <taxon>Agaricomycetes</taxon>
        <taxon>Cantharellales</taxon>
        <taxon>Ceratobasidiaceae</taxon>
        <taxon>Rhizoctonia</taxon>
    </lineage>
</organism>
<dbReference type="SUPFAM" id="SSF56112">
    <property type="entry name" value="Protein kinase-like (PK-like)"/>
    <property type="match status" value="1"/>
</dbReference>
<dbReference type="Gene3D" id="1.10.510.10">
    <property type="entry name" value="Transferase(Phosphotransferase) domain 1"/>
    <property type="match status" value="1"/>
</dbReference>
<comment type="caution">
    <text evidence="2">The sequence shown here is derived from an EMBL/GenBank/DDBJ whole genome shotgun (WGS) entry which is preliminary data.</text>
</comment>
<dbReference type="AlphaFoldDB" id="A0A8H2WXL2"/>
<name>A0A8H2WXL2_9AGAM</name>